<evidence type="ECO:0000313" key="1">
    <source>
        <dbReference type="EMBL" id="QIM10042.1"/>
    </source>
</evidence>
<protein>
    <submittedName>
        <fullName evidence="1">Uncharacterized protein</fullName>
    </submittedName>
</protein>
<gene>
    <name evidence="1" type="ORF">Prevot485_1410</name>
</gene>
<proteinExistence type="predicted"/>
<sequence>MQKSTITQPARINIDSIEALCARKEQLRGELDVVEERMSGIWHEMFRQPTAEELGSPTKRLLATITSASALIDGALLGWKLYRRFGGAKSWFRRRKK</sequence>
<dbReference type="AlphaFoldDB" id="A0A6G8F1G9"/>
<dbReference type="EMBL" id="MN990733">
    <property type="protein sequence ID" value="QIM10042.1"/>
    <property type="molecule type" value="Genomic_DNA"/>
</dbReference>
<name>A0A6G8F1G9_9BACT</name>
<organism evidence="1">
    <name type="scientific">uncultured Prevotella sp</name>
    <dbReference type="NCBI Taxonomy" id="159272"/>
    <lineage>
        <taxon>Bacteria</taxon>
        <taxon>Pseudomonadati</taxon>
        <taxon>Bacteroidota</taxon>
        <taxon>Bacteroidia</taxon>
        <taxon>Bacteroidales</taxon>
        <taxon>Prevotellaceae</taxon>
        <taxon>Prevotella</taxon>
        <taxon>environmental samples</taxon>
    </lineage>
</organism>
<reference evidence="1" key="1">
    <citation type="journal article" date="2020" name="J. ISSAAS">
        <title>Lactobacilli and other gastrointestinal microbiota of Peromyscus leucopus, reservoir host for agents of Lyme disease and other zoonoses in North America.</title>
        <authorList>
            <person name="Milovic A."/>
            <person name="Bassam K."/>
            <person name="Shao H."/>
            <person name="Chatzistamou I."/>
            <person name="Tufts D.M."/>
            <person name="Diuk-Wasser M."/>
            <person name="Barbour A.G."/>
        </authorList>
    </citation>
    <scope>NUCLEOTIDE SEQUENCE</scope>
    <source>
        <strain evidence="1">LL70</strain>
    </source>
</reference>
<accession>A0A6G8F1G9</accession>